<dbReference type="SUPFAM" id="SSF55781">
    <property type="entry name" value="GAF domain-like"/>
    <property type="match status" value="1"/>
</dbReference>
<comment type="caution">
    <text evidence="5">The sequence shown here is derived from an EMBL/GenBank/DDBJ whole genome shotgun (WGS) entry which is preliminary data.</text>
</comment>
<reference evidence="5 6" key="1">
    <citation type="submission" date="2019-12" db="EMBL/GenBank/DDBJ databases">
        <title>WGS of CPCC 203550 I12A-02606.</title>
        <authorList>
            <person name="Jiang Z."/>
        </authorList>
    </citation>
    <scope>NUCLEOTIDE SEQUENCE [LARGE SCALE GENOMIC DNA]</scope>
    <source>
        <strain evidence="5 6">I12A-02606</strain>
    </source>
</reference>
<name>A0A6P0GND0_9ACTN</name>
<dbReference type="GO" id="GO:0003723">
    <property type="term" value="F:RNA binding"/>
    <property type="evidence" value="ECO:0007669"/>
    <property type="project" value="InterPro"/>
</dbReference>
<dbReference type="SMART" id="SM01012">
    <property type="entry name" value="ANTAR"/>
    <property type="match status" value="1"/>
</dbReference>
<dbReference type="Gene3D" id="3.30.450.40">
    <property type="match status" value="1"/>
</dbReference>
<dbReference type="RefSeq" id="WP_163478477.1">
    <property type="nucleotide sequence ID" value="NZ_JAAGWE010000039.1"/>
</dbReference>
<evidence type="ECO:0000259" key="4">
    <source>
        <dbReference type="PROSITE" id="PS50921"/>
    </source>
</evidence>
<sequence>MAGVRVADILAALVAAGPSASWPDHLVEACRRATGVTGVGLALVDHTGVSGVVAATPGVGRELEDLQFSLGEGPCTEASRSGRPVMCPDLADDGGARWPAFARGAGRAGVSAAFTFPLQVGAIALGVLDLYRTETGPLHGPDLTEAVAHADAAVAVLLHLQGRDDETGATGLADLADRRAVVHQAAGMVAVQLGVDVADALRALRAHAWAHDRAIGDVAGDVVARRLRFHDSGNGTAGGAGVRHPGPGPGGEPA</sequence>
<dbReference type="Gene3D" id="1.10.10.10">
    <property type="entry name" value="Winged helix-like DNA-binding domain superfamily/Winged helix DNA-binding domain"/>
    <property type="match status" value="1"/>
</dbReference>
<evidence type="ECO:0000256" key="1">
    <source>
        <dbReference type="ARBA" id="ARBA00023015"/>
    </source>
</evidence>
<feature type="region of interest" description="Disordered" evidence="3">
    <location>
        <begin position="233"/>
        <end position="254"/>
    </location>
</feature>
<dbReference type="Proteomes" id="UP000471126">
    <property type="component" value="Unassembled WGS sequence"/>
</dbReference>
<accession>A0A6P0GND0</accession>
<dbReference type="InterPro" id="IPR036388">
    <property type="entry name" value="WH-like_DNA-bd_sf"/>
</dbReference>
<feature type="domain" description="ANTAR" evidence="4">
    <location>
        <begin position="162"/>
        <end position="223"/>
    </location>
</feature>
<keyword evidence="1" id="KW-0805">Transcription regulation</keyword>
<evidence type="ECO:0000256" key="3">
    <source>
        <dbReference type="SAM" id="MobiDB-lite"/>
    </source>
</evidence>
<evidence type="ECO:0000313" key="6">
    <source>
        <dbReference type="Proteomes" id="UP000471126"/>
    </source>
</evidence>
<dbReference type="EMBL" id="JAAGWE010000039">
    <property type="protein sequence ID" value="NEM08431.1"/>
    <property type="molecule type" value="Genomic_DNA"/>
</dbReference>
<proteinExistence type="predicted"/>
<dbReference type="PROSITE" id="PS50921">
    <property type="entry name" value="ANTAR"/>
    <property type="match status" value="1"/>
</dbReference>
<evidence type="ECO:0000256" key="2">
    <source>
        <dbReference type="ARBA" id="ARBA00023163"/>
    </source>
</evidence>
<organism evidence="5 6">
    <name type="scientific">Geodermatophilus normandii</name>
    <dbReference type="NCBI Taxonomy" id="1137989"/>
    <lineage>
        <taxon>Bacteria</taxon>
        <taxon>Bacillati</taxon>
        <taxon>Actinomycetota</taxon>
        <taxon>Actinomycetes</taxon>
        <taxon>Geodermatophilales</taxon>
        <taxon>Geodermatophilaceae</taxon>
        <taxon>Geodermatophilus</taxon>
    </lineage>
</organism>
<protein>
    <submittedName>
        <fullName evidence="5">GAF and ANTAR domain-containing protein</fullName>
    </submittedName>
</protein>
<gene>
    <name evidence="5" type="ORF">GCU54_20895</name>
</gene>
<dbReference type="AlphaFoldDB" id="A0A6P0GND0"/>
<dbReference type="Pfam" id="PF03861">
    <property type="entry name" value="ANTAR"/>
    <property type="match status" value="1"/>
</dbReference>
<dbReference type="InterPro" id="IPR029016">
    <property type="entry name" value="GAF-like_dom_sf"/>
</dbReference>
<dbReference type="InterPro" id="IPR005561">
    <property type="entry name" value="ANTAR"/>
</dbReference>
<dbReference type="InterPro" id="IPR003018">
    <property type="entry name" value="GAF"/>
</dbReference>
<dbReference type="SMART" id="SM00065">
    <property type="entry name" value="GAF"/>
    <property type="match status" value="1"/>
</dbReference>
<evidence type="ECO:0000313" key="5">
    <source>
        <dbReference type="EMBL" id="NEM08431.1"/>
    </source>
</evidence>
<keyword evidence="2" id="KW-0804">Transcription</keyword>
<dbReference type="Pfam" id="PF13185">
    <property type="entry name" value="GAF_2"/>
    <property type="match status" value="1"/>
</dbReference>